<comment type="caution">
    <text evidence="1">The sequence shown here is derived from an EMBL/GenBank/DDBJ whole genome shotgun (WGS) entry which is preliminary data.</text>
</comment>
<reference evidence="2" key="1">
    <citation type="journal article" date="2019" name="Int. J. Syst. Evol. Microbiol.">
        <title>The Global Catalogue of Microorganisms (GCM) 10K type strain sequencing project: providing services to taxonomists for standard genome sequencing and annotation.</title>
        <authorList>
            <consortium name="The Broad Institute Genomics Platform"/>
            <consortium name="The Broad Institute Genome Sequencing Center for Infectious Disease"/>
            <person name="Wu L."/>
            <person name="Ma J."/>
        </authorList>
    </citation>
    <scope>NUCLEOTIDE SEQUENCE [LARGE SCALE GENOMIC DNA]</scope>
    <source>
        <strain evidence="2">JCM 16578</strain>
    </source>
</reference>
<accession>A0ABP7JYR9</accession>
<protein>
    <submittedName>
        <fullName evidence="1">Uncharacterized protein</fullName>
    </submittedName>
</protein>
<organism evidence="1 2">
    <name type="scientific">Streptomyces lannensis</name>
    <dbReference type="NCBI Taxonomy" id="766498"/>
    <lineage>
        <taxon>Bacteria</taxon>
        <taxon>Bacillati</taxon>
        <taxon>Actinomycetota</taxon>
        <taxon>Actinomycetes</taxon>
        <taxon>Kitasatosporales</taxon>
        <taxon>Streptomycetaceae</taxon>
        <taxon>Streptomyces</taxon>
    </lineage>
</organism>
<keyword evidence="2" id="KW-1185">Reference proteome</keyword>
<dbReference type="Proteomes" id="UP001501563">
    <property type="component" value="Unassembled WGS sequence"/>
</dbReference>
<sequence length="63" mass="6578">MIHGATPAPDPTPRADAALAADCAMCNGWGSVITSQGLHELCPICQHTTDAVHREGDRAPRAD</sequence>
<dbReference type="EMBL" id="BAAAZA010000006">
    <property type="protein sequence ID" value="GAA3859930.1"/>
    <property type="molecule type" value="Genomic_DNA"/>
</dbReference>
<name>A0ABP7JYR9_9ACTN</name>
<proteinExistence type="predicted"/>
<evidence type="ECO:0000313" key="2">
    <source>
        <dbReference type="Proteomes" id="UP001501563"/>
    </source>
</evidence>
<evidence type="ECO:0000313" key="1">
    <source>
        <dbReference type="EMBL" id="GAA3859930.1"/>
    </source>
</evidence>
<gene>
    <name evidence="1" type="ORF">GCM10022207_24460</name>
</gene>